<keyword evidence="2" id="KW-1185">Reference proteome</keyword>
<accession>A0A1I5RU76</accession>
<dbReference type="STRING" id="1079859.SAMN04515674_104248"/>
<dbReference type="Proteomes" id="UP000199306">
    <property type="component" value="Unassembled WGS sequence"/>
</dbReference>
<protein>
    <submittedName>
        <fullName evidence="1">Uncharacterized protein</fullName>
    </submittedName>
</protein>
<proteinExistence type="predicted"/>
<evidence type="ECO:0000313" key="1">
    <source>
        <dbReference type="EMBL" id="SFP62085.1"/>
    </source>
</evidence>
<name>A0A1I5RU76_9BACT</name>
<sequence>MRVVRFYAELGNETIPEEPFAVEPPEEVLNKVCYSWQHNSKRIGEKNDLHLDARVFMAKRVMNPNFGGYSGGDSICVVTGRMIDCNDPDKYKRCIAEVVSLCHAEIGGMNPCLTFDEAYYTTFP</sequence>
<dbReference type="RefSeq" id="WP_092015710.1">
    <property type="nucleotide sequence ID" value="NZ_FOXH01000004.1"/>
</dbReference>
<organism evidence="1 2">
    <name type="scientific">Pseudarcicella hirudinis</name>
    <dbReference type="NCBI Taxonomy" id="1079859"/>
    <lineage>
        <taxon>Bacteria</taxon>
        <taxon>Pseudomonadati</taxon>
        <taxon>Bacteroidota</taxon>
        <taxon>Cytophagia</taxon>
        <taxon>Cytophagales</taxon>
        <taxon>Flectobacillaceae</taxon>
        <taxon>Pseudarcicella</taxon>
    </lineage>
</organism>
<dbReference type="EMBL" id="FOXH01000004">
    <property type="protein sequence ID" value="SFP62085.1"/>
    <property type="molecule type" value="Genomic_DNA"/>
</dbReference>
<evidence type="ECO:0000313" key="2">
    <source>
        <dbReference type="Proteomes" id="UP000199306"/>
    </source>
</evidence>
<gene>
    <name evidence="1" type="ORF">SAMN04515674_104248</name>
</gene>
<reference evidence="1 2" key="1">
    <citation type="submission" date="2016-10" db="EMBL/GenBank/DDBJ databases">
        <authorList>
            <person name="de Groot N.N."/>
        </authorList>
    </citation>
    <scope>NUCLEOTIDE SEQUENCE [LARGE SCALE GENOMIC DNA]</scope>
    <source>
        <strain evidence="2">E92,LMG 26720,CCM 7988</strain>
    </source>
</reference>
<dbReference type="AlphaFoldDB" id="A0A1I5RU76"/>